<evidence type="ECO:0000256" key="5">
    <source>
        <dbReference type="ARBA" id="ARBA00022679"/>
    </source>
</evidence>
<dbReference type="GO" id="GO:0005737">
    <property type="term" value="C:cytoplasm"/>
    <property type="evidence" value="ECO:0007669"/>
    <property type="project" value="UniProtKB-SubCell"/>
</dbReference>
<dbReference type="GO" id="GO:0016301">
    <property type="term" value="F:kinase activity"/>
    <property type="evidence" value="ECO:0007669"/>
    <property type="project" value="UniProtKB-KW"/>
</dbReference>
<dbReference type="EMBL" id="FILL01000007">
    <property type="protein sequence ID" value="CYX41408.1"/>
    <property type="molecule type" value="Genomic_DNA"/>
</dbReference>
<evidence type="ECO:0000256" key="1">
    <source>
        <dbReference type="ARBA" id="ARBA00004496"/>
    </source>
</evidence>
<dbReference type="InterPro" id="IPR036662">
    <property type="entry name" value="PTS_EIIA_man-typ_sf"/>
</dbReference>
<keyword evidence="2" id="KW-0813">Transport</keyword>
<gene>
    <name evidence="10" type="primary">manX_2</name>
    <name evidence="9" type="ORF">ERS132421_01781</name>
    <name evidence="10" type="ORF">ERS132521_00938</name>
</gene>
<dbReference type="EMBL" id="FIHG01000012">
    <property type="protein sequence ID" value="CYV09740.1"/>
    <property type="molecule type" value="Genomic_DNA"/>
</dbReference>
<evidence type="ECO:0000256" key="4">
    <source>
        <dbReference type="ARBA" id="ARBA00022597"/>
    </source>
</evidence>
<proteinExistence type="predicted"/>
<organism evidence="10 11">
    <name type="scientific">Streptococcus suis</name>
    <dbReference type="NCBI Taxonomy" id="1307"/>
    <lineage>
        <taxon>Bacteria</taxon>
        <taxon>Bacillati</taxon>
        <taxon>Bacillota</taxon>
        <taxon>Bacilli</taxon>
        <taxon>Lactobacillales</taxon>
        <taxon>Streptococcaceae</taxon>
        <taxon>Streptococcus</taxon>
    </lineage>
</organism>
<keyword evidence="3" id="KW-0963">Cytoplasm</keyword>
<dbReference type="GO" id="GO:0009401">
    <property type="term" value="P:phosphoenolpyruvate-dependent sugar phosphotransferase system"/>
    <property type="evidence" value="ECO:0007669"/>
    <property type="project" value="UniProtKB-KW"/>
</dbReference>
<keyword evidence="7" id="KW-0418">Kinase</keyword>
<protein>
    <submittedName>
        <fullName evidence="10">PTS system transporter subunit IIA</fullName>
    </submittedName>
</protein>
<feature type="domain" description="PTS EIIA type-4" evidence="8">
    <location>
        <begin position="1"/>
        <end position="115"/>
    </location>
</feature>
<dbReference type="InterPro" id="IPR004701">
    <property type="entry name" value="PTS_EIIA_man-typ"/>
</dbReference>
<reference evidence="11 12" key="1">
    <citation type="submission" date="2016-02" db="EMBL/GenBank/DDBJ databases">
        <authorList>
            <consortium name="Pathogen Informatics"/>
        </authorList>
    </citation>
    <scope>NUCLEOTIDE SEQUENCE [LARGE SCALE GENOMIC DNA]</scope>
    <source>
        <strain evidence="9 12">LSS59</strain>
        <strain evidence="10 11">SS975</strain>
    </source>
</reference>
<dbReference type="GO" id="GO:0016020">
    <property type="term" value="C:membrane"/>
    <property type="evidence" value="ECO:0007669"/>
    <property type="project" value="InterPro"/>
</dbReference>
<dbReference type="Proteomes" id="UP000072353">
    <property type="component" value="Unassembled WGS sequence"/>
</dbReference>
<accession>A0A0Z8GQI8</accession>
<keyword evidence="4" id="KW-0762">Sugar transport</keyword>
<dbReference type="RefSeq" id="WP_044669350.1">
    <property type="nucleotide sequence ID" value="NZ_CEGO01000012.1"/>
</dbReference>
<dbReference type="SUPFAM" id="SSF53062">
    <property type="entry name" value="PTS system fructose IIA component-like"/>
    <property type="match status" value="1"/>
</dbReference>
<dbReference type="Proteomes" id="UP000073200">
    <property type="component" value="Unassembled WGS sequence"/>
</dbReference>
<dbReference type="InterPro" id="IPR033887">
    <property type="entry name" value="PTS_IIA_man"/>
</dbReference>
<dbReference type="PROSITE" id="PS51096">
    <property type="entry name" value="PTS_EIIA_TYPE_4"/>
    <property type="match status" value="1"/>
</dbReference>
<evidence type="ECO:0000256" key="7">
    <source>
        <dbReference type="ARBA" id="ARBA00022777"/>
    </source>
</evidence>
<evidence type="ECO:0000313" key="9">
    <source>
        <dbReference type="EMBL" id="CYV09740.1"/>
    </source>
</evidence>
<keyword evidence="6" id="KW-0598">Phosphotransferase system</keyword>
<evidence type="ECO:0000256" key="3">
    <source>
        <dbReference type="ARBA" id="ARBA00022490"/>
    </source>
</evidence>
<name>A0A0Z8GQI8_STRSU</name>
<evidence type="ECO:0000256" key="6">
    <source>
        <dbReference type="ARBA" id="ARBA00022683"/>
    </source>
</evidence>
<dbReference type="PANTHER" id="PTHR33799">
    <property type="entry name" value="PTS PERMEASE-RELATED-RELATED"/>
    <property type="match status" value="1"/>
</dbReference>
<comment type="subcellular location">
    <subcellularLocation>
        <location evidence="1">Cytoplasm</location>
    </subcellularLocation>
</comment>
<sequence length="130" mass="14249">MIILASHGHLASGMKHTAEMIVGIRDDLLAFDAYCDGVDSIKENVTQVIEECSDEPIILLTDILGGSVNNELSQLVRDFPNVKILTGMNLPLILSLLTGDSRDLESAIDEGKMSIINVNKLLEHFEEDDL</sequence>
<dbReference type="PANTHER" id="PTHR33799:SF1">
    <property type="entry name" value="PTS SYSTEM MANNOSE-SPECIFIC EIIAB COMPONENT-RELATED"/>
    <property type="match status" value="1"/>
</dbReference>
<keyword evidence="5" id="KW-0808">Transferase</keyword>
<dbReference type="Gene3D" id="3.40.50.510">
    <property type="entry name" value="Phosphotransferase system, mannose-type IIA component"/>
    <property type="match status" value="1"/>
</dbReference>
<dbReference type="InterPro" id="IPR051471">
    <property type="entry name" value="Bacterial_PTS_sugar_comp"/>
</dbReference>
<evidence type="ECO:0000256" key="2">
    <source>
        <dbReference type="ARBA" id="ARBA00022448"/>
    </source>
</evidence>
<evidence type="ECO:0000313" key="11">
    <source>
        <dbReference type="Proteomes" id="UP000072353"/>
    </source>
</evidence>
<evidence type="ECO:0000313" key="10">
    <source>
        <dbReference type="EMBL" id="CYX41408.1"/>
    </source>
</evidence>
<evidence type="ECO:0000313" key="12">
    <source>
        <dbReference type="Proteomes" id="UP000073200"/>
    </source>
</evidence>
<dbReference type="Pfam" id="PF03610">
    <property type="entry name" value="EIIA-man"/>
    <property type="match status" value="1"/>
</dbReference>
<dbReference type="CDD" id="cd00006">
    <property type="entry name" value="PTS_IIA_man"/>
    <property type="match status" value="1"/>
</dbReference>
<dbReference type="AlphaFoldDB" id="A0A0Z8GQI8"/>
<evidence type="ECO:0000259" key="8">
    <source>
        <dbReference type="PROSITE" id="PS51096"/>
    </source>
</evidence>